<evidence type="ECO:0000313" key="10">
    <source>
        <dbReference type="Proteomes" id="UP000325002"/>
    </source>
</evidence>
<keyword evidence="2 9" id="KW-0808">Transferase</keyword>
<evidence type="ECO:0000256" key="3">
    <source>
        <dbReference type="ARBA" id="ARBA00022695"/>
    </source>
</evidence>
<evidence type="ECO:0000256" key="6">
    <source>
        <dbReference type="ARBA" id="ARBA00023277"/>
    </source>
</evidence>
<evidence type="ECO:0000256" key="5">
    <source>
        <dbReference type="ARBA" id="ARBA00022840"/>
    </source>
</evidence>
<dbReference type="InterPro" id="IPR004821">
    <property type="entry name" value="Cyt_trans-like"/>
</dbReference>
<name>A0A5C8EMI7_9SPIR</name>
<dbReference type="RefSeq" id="WP_147544647.1">
    <property type="nucleotide sequence ID" value="NZ_SAYD01000018.1"/>
</dbReference>
<sequence>MNKKILNIEELKEFLNIIRNKKNENKKIVFTNGCFDILHRGHVEYLQKARELGDLLILGLNSDLSVKKLKGENRPINNEEDRAIVLSSLECVDYITIFNEDTPLELIKIVKPDILVKGGDYKIENVVGREFAKETILIDFVDGYSTTKTIKSINKNINN</sequence>
<evidence type="ECO:0000256" key="7">
    <source>
        <dbReference type="ARBA" id="ARBA00047428"/>
    </source>
</evidence>
<evidence type="ECO:0000256" key="4">
    <source>
        <dbReference type="ARBA" id="ARBA00022741"/>
    </source>
</evidence>
<dbReference type="NCBIfam" id="TIGR00125">
    <property type="entry name" value="cyt_tran_rel"/>
    <property type="match status" value="1"/>
</dbReference>
<dbReference type="GO" id="GO:0016779">
    <property type="term" value="F:nucleotidyltransferase activity"/>
    <property type="evidence" value="ECO:0007669"/>
    <property type="project" value="UniProtKB-KW"/>
</dbReference>
<dbReference type="AlphaFoldDB" id="A0A5C8EMI7"/>
<reference evidence="9 10" key="1">
    <citation type="journal article" date="1992" name="Lakartidningen">
        <title>[Penicillin V and not amoxicillin is the first choice preparation in acute otitis].</title>
        <authorList>
            <person name="Kamme C."/>
            <person name="Lundgren K."/>
            <person name="Prellner K."/>
        </authorList>
    </citation>
    <scope>NUCLEOTIDE SEQUENCE [LARGE SCALE GENOMIC DNA]</scope>
    <source>
        <strain evidence="9 10">PC3997IV</strain>
    </source>
</reference>
<dbReference type="PANTHER" id="PTHR43793:SF2">
    <property type="entry name" value="BIFUNCTIONAL PROTEIN HLDE"/>
    <property type="match status" value="1"/>
</dbReference>
<keyword evidence="3 9" id="KW-0548">Nucleotidyltransferase</keyword>
<dbReference type="EC" id="2.7.7.70" evidence="1"/>
<dbReference type="InterPro" id="IPR014729">
    <property type="entry name" value="Rossmann-like_a/b/a_fold"/>
</dbReference>
<evidence type="ECO:0000256" key="2">
    <source>
        <dbReference type="ARBA" id="ARBA00022679"/>
    </source>
</evidence>
<dbReference type="Pfam" id="PF01467">
    <property type="entry name" value="CTP_transf_like"/>
    <property type="match status" value="1"/>
</dbReference>
<dbReference type="GO" id="GO:0005524">
    <property type="term" value="F:ATP binding"/>
    <property type="evidence" value="ECO:0007669"/>
    <property type="project" value="UniProtKB-KW"/>
</dbReference>
<evidence type="ECO:0000259" key="8">
    <source>
        <dbReference type="Pfam" id="PF01467"/>
    </source>
</evidence>
<keyword evidence="6" id="KW-0119">Carbohydrate metabolism</keyword>
<keyword evidence="4" id="KW-0547">Nucleotide-binding</keyword>
<dbReference type="GO" id="GO:0016773">
    <property type="term" value="F:phosphotransferase activity, alcohol group as acceptor"/>
    <property type="evidence" value="ECO:0007669"/>
    <property type="project" value="InterPro"/>
</dbReference>
<dbReference type="SUPFAM" id="SSF52374">
    <property type="entry name" value="Nucleotidylyl transferase"/>
    <property type="match status" value="1"/>
</dbReference>
<dbReference type="GO" id="GO:0005975">
    <property type="term" value="P:carbohydrate metabolic process"/>
    <property type="evidence" value="ECO:0007669"/>
    <property type="project" value="InterPro"/>
</dbReference>
<dbReference type="EMBL" id="SAYD01000018">
    <property type="protein sequence ID" value="TXJ39025.1"/>
    <property type="molecule type" value="Genomic_DNA"/>
</dbReference>
<dbReference type="NCBIfam" id="TIGR02199">
    <property type="entry name" value="rfaE_dom_II"/>
    <property type="match status" value="1"/>
</dbReference>
<dbReference type="Proteomes" id="UP000325002">
    <property type="component" value="Unassembled WGS sequence"/>
</dbReference>
<organism evidence="9 10">
    <name type="scientific">Brachyspira aalborgi</name>
    <dbReference type="NCBI Taxonomy" id="29522"/>
    <lineage>
        <taxon>Bacteria</taxon>
        <taxon>Pseudomonadati</taxon>
        <taxon>Spirochaetota</taxon>
        <taxon>Spirochaetia</taxon>
        <taxon>Brachyspirales</taxon>
        <taxon>Brachyspiraceae</taxon>
        <taxon>Brachyspira</taxon>
    </lineage>
</organism>
<accession>A0A5C8EMI7</accession>
<protein>
    <recommendedName>
        <fullName evidence="1">D-glycero-beta-D-manno-heptose 1-phosphate adenylyltransferase</fullName>
        <ecNumber evidence="1">2.7.7.70</ecNumber>
    </recommendedName>
</protein>
<dbReference type="Gene3D" id="3.40.50.620">
    <property type="entry name" value="HUPs"/>
    <property type="match status" value="1"/>
</dbReference>
<evidence type="ECO:0000256" key="1">
    <source>
        <dbReference type="ARBA" id="ARBA00012519"/>
    </source>
</evidence>
<gene>
    <name evidence="9" type="primary">rfaE2</name>
    <name evidence="9" type="ORF">EPJ81_07860</name>
</gene>
<dbReference type="InterPro" id="IPR011914">
    <property type="entry name" value="RfaE_dom_II"/>
</dbReference>
<proteinExistence type="predicted"/>
<dbReference type="InterPro" id="IPR050385">
    <property type="entry name" value="Archaeal_FAD_synthase"/>
</dbReference>
<evidence type="ECO:0000313" key="9">
    <source>
        <dbReference type="EMBL" id="TXJ39025.1"/>
    </source>
</evidence>
<keyword evidence="5" id="KW-0067">ATP-binding</keyword>
<comment type="caution">
    <text evidence="9">The sequence shown here is derived from an EMBL/GenBank/DDBJ whole genome shotgun (WGS) entry which is preliminary data.</text>
</comment>
<feature type="domain" description="Cytidyltransferase-like" evidence="8">
    <location>
        <begin position="30"/>
        <end position="122"/>
    </location>
</feature>
<comment type="catalytic activity">
    <reaction evidence="7">
        <text>D-glycero-beta-D-manno-heptose 1-phosphate + ATP + H(+) = ADP-D-glycero-beta-D-manno-heptose + diphosphate</text>
        <dbReference type="Rhea" id="RHEA:27465"/>
        <dbReference type="ChEBI" id="CHEBI:15378"/>
        <dbReference type="ChEBI" id="CHEBI:30616"/>
        <dbReference type="ChEBI" id="CHEBI:33019"/>
        <dbReference type="ChEBI" id="CHEBI:59967"/>
        <dbReference type="ChEBI" id="CHEBI:61593"/>
        <dbReference type="EC" id="2.7.7.70"/>
    </reaction>
</comment>
<dbReference type="PANTHER" id="PTHR43793">
    <property type="entry name" value="FAD SYNTHASE"/>
    <property type="match status" value="1"/>
</dbReference>